<dbReference type="RefSeq" id="WP_014650358.1">
    <property type="nucleotide sequence ID" value="NC_017672.3"/>
</dbReference>
<dbReference type="KEGG" id="pmw:B2K_11425"/>
<dbReference type="HOGENOM" id="CLU_141630_0_0_9"/>
<accession>I0BG24</accession>
<sequence length="155" mass="17905">MELVNKIEVVLMKSTYCEVEHQTIVIDGIPLDLLLHSQYPSDNLVGMIPTIVDWVDDSRQKELLKERFNSEGKEIVLPVLMCPDDCDLWCTVIVANVVKIDEFIIWKQIGIDMITRDELLMGYDGIGSKVNWLDKIHPMTFQETQYISQLSKVYD</sequence>
<name>I0BG24_9BACL</name>
<reference evidence="1 2" key="1">
    <citation type="submission" date="2013-06" db="EMBL/GenBank/DDBJ databases">
        <title>Complete genome sequence of Paenibacillus mucilaginosus K02.</title>
        <authorList>
            <person name="Xiao B."/>
            <person name="Sun L."/>
            <person name="Xiao L."/>
            <person name="Lian B."/>
        </authorList>
    </citation>
    <scope>NUCLEOTIDE SEQUENCE [LARGE SCALE GENOMIC DNA]</scope>
    <source>
        <strain evidence="1 2">K02</strain>
    </source>
</reference>
<dbReference type="Proteomes" id="UP000007392">
    <property type="component" value="Chromosome"/>
</dbReference>
<organism evidence="1 2">
    <name type="scientific">Paenibacillus mucilaginosus K02</name>
    <dbReference type="NCBI Taxonomy" id="997761"/>
    <lineage>
        <taxon>Bacteria</taxon>
        <taxon>Bacillati</taxon>
        <taxon>Bacillota</taxon>
        <taxon>Bacilli</taxon>
        <taxon>Bacillales</taxon>
        <taxon>Paenibacillaceae</taxon>
        <taxon>Paenibacillus</taxon>
    </lineage>
</organism>
<dbReference type="AlphaFoldDB" id="I0BG24"/>
<dbReference type="EMBL" id="CP003422">
    <property type="protein sequence ID" value="AFH61321.1"/>
    <property type="molecule type" value="Genomic_DNA"/>
</dbReference>
<protein>
    <submittedName>
        <fullName evidence="1">Uncharacterized protein</fullName>
    </submittedName>
</protein>
<evidence type="ECO:0000313" key="1">
    <source>
        <dbReference type="EMBL" id="AFH61321.1"/>
    </source>
</evidence>
<gene>
    <name evidence="1" type="ORF">B2K_11425</name>
</gene>
<dbReference type="OrthoDB" id="2087346at2"/>
<evidence type="ECO:0000313" key="2">
    <source>
        <dbReference type="Proteomes" id="UP000007392"/>
    </source>
</evidence>
<proteinExistence type="predicted"/>